<evidence type="ECO:0000313" key="1">
    <source>
        <dbReference type="EMBL" id="KAB4247115.1"/>
    </source>
</evidence>
<dbReference type="AlphaFoldDB" id="A0A6I0LAV9"/>
<organism evidence="1 3">
    <name type="scientific">Bacteroides uniformis</name>
    <dbReference type="NCBI Taxonomy" id="820"/>
    <lineage>
        <taxon>Bacteria</taxon>
        <taxon>Pseudomonadati</taxon>
        <taxon>Bacteroidota</taxon>
        <taxon>Bacteroidia</taxon>
        <taxon>Bacteroidales</taxon>
        <taxon>Bacteroidaceae</taxon>
        <taxon>Bacteroides</taxon>
    </lineage>
</organism>
<gene>
    <name evidence="1" type="ORF">GAP48_20445</name>
    <name evidence="2" type="ORF">POY73_00870</name>
</gene>
<sequence>MQYSVVDVYFGHINNLLNSLNNREFIQGVIEQDFFISRKEVSKWYSSNKSVLETQSLELEHKLLLTNGKIASCDTISYLNGFQSRLYTRIFEGSKVHIKEYMLKGYMNPQPAPIYEGSNIKDIAPYTKAEENKGYLAGRTIISNWEDDKGIKKQSIIKYNSLEHIILHDSWWNGKKIKKEFEYQYDSHNNWVECKEYHDGRFVYLHLRQYKYK</sequence>
<name>A0A6I0LAV9_BACUN</name>
<accession>A0A6I0LAV9</accession>
<dbReference type="EMBL" id="WCTJ01000052">
    <property type="protein sequence ID" value="KAB4247115.1"/>
    <property type="molecule type" value="Genomic_DNA"/>
</dbReference>
<evidence type="ECO:0000313" key="4">
    <source>
        <dbReference type="Proteomes" id="UP001215818"/>
    </source>
</evidence>
<evidence type="ECO:0000313" key="3">
    <source>
        <dbReference type="Proteomes" id="UP000487989"/>
    </source>
</evidence>
<dbReference type="Proteomes" id="UP000487989">
    <property type="component" value="Unassembled WGS sequence"/>
</dbReference>
<dbReference type="RefSeq" id="WP_005821426.1">
    <property type="nucleotide sequence ID" value="NZ_JADMRM010000001.1"/>
</dbReference>
<reference evidence="1 3" key="1">
    <citation type="journal article" date="2019" name="Nat. Med.">
        <title>A library of human gut bacterial isolates paired with longitudinal multiomics data enables mechanistic microbiome research.</title>
        <authorList>
            <person name="Poyet M."/>
            <person name="Groussin M."/>
            <person name="Gibbons S.M."/>
            <person name="Avila-Pacheco J."/>
            <person name="Jiang X."/>
            <person name="Kearney S.M."/>
            <person name="Perrotta A.R."/>
            <person name="Berdy B."/>
            <person name="Zhao S."/>
            <person name="Lieberman T.D."/>
            <person name="Swanson P.K."/>
            <person name="Smith M."/>
            <person name="Roesemann S."/>
            <person name="Alexander J.E."/>
            <person name="Rich S.A."/>
            <person name="Livny J."/>
            <person name="Vlamakis H."/>
            <person name="Clish C."/>
            <person name="Bullock K."/>
            <person name="Deik A."/>
            <person name="Scott J."/>
            <person name="Pierce K.A."/>
            <person name="Xavier R.J."/>
            <person name="Alm E.J."/>
        </authorList>
    </citation>
    <scope>NUCLEOTIDE SEQUENCE [LARGE SCALE GENOMIC DNA]</scope>
    <source>
        <strain evidence="1 3">BIOML-A3</strain>
    </source>
</reference>
<reference evidence="2 4" key="2">
    <citation type="submission" date="2022-10" db="EMBL/GenBank/DDBJ databases">
        <title>Human gut microbiome strain richness.</title>
        <authorList>
            <person name="Chen-Liaw A."/>
        </authorList>
    </citation>
    <scope>NUCLEOTIDE SEQUENCE [LARGE SCALE GENOMIC DNA]</scope>
    <source>
        <strain evidence="2 4">D53st1_B1_D53t1_180928</strain>
    </source>
</reference>
<evidence type="ECO:0000313" key="2">
    <source>
        <dbReference type="EMBL" id="MDC1792688.1"/>
    </source>
</evidence>
<protein>
    <submittedName>
        <fullName evidence="1">Uncharacterized protein</fullName>
    </submittedName>
</protein>
<comment type="caution">
    <text evidence="1">The sequence shown here is derived from an EMBL/GenBank/DDBJ whole genome shotgun (WGS) entry which is preliminary data.</text>
</comment>
<proteinExistence type="predicted"/>
<dbReference type="Proteomes" id="UP001215818">
    <property type="component" value="Unassembled WGS sequence"/>
</dbReference>
<dbReference type="EMBL" id="JAQNRK010000001">
    <property type="protein sequence ID" value="MDC1792688.1"/>
    <property type="molecule type" value="Genomic_DNA"/>
</dbReference>